<dbReference type="Pfam" id="PF20414">
    <property type="entry name" value="DUF6698"/>
    <property type="match status" value="1"/>
</dbReference>
<organism evidence="1 2">
    <name type="scientific">Collybiopsis confluens</name>
    <dbReference type="NCBI Taxonomy" id="2823264"/>
    <lineage>
        <taxon>Eukaryota</taxon>
        <taxon>Fungi</taxon>
        <taxon>Dikarya</taxon>
        <taxon>Basidiomycota</taxon>
        <taxon>Agaricomycotina</taxon>
        <taxon>Agaricomycetes</taxon>
        <taxon>Agaricomycetidae</taxon>
        <taxon>Agaricales</taxon>
        <taxon>Marasmiineae</taxon>
        <taxon>Omphalotaceae</taxon>
        <taxon>Collybiopsis</taxon>
    </lineage>
</organism>
<gene>
    <name evidence="1" type="ORF">D9757_011150</name>
</gene>
<dbReference type="Proteomes" id="UP000518752">
    <property type="component" value="Unassembled WGS sequence"/>
</dbReference>
<dbReference type="OrthoDB" id="2974126at2759"/>
<evidence type="ECO:0000313" key="2">
    <source>
        <dbReference type="Proteomes" id="UP000518752"/>
    </source>
</evidence>
<name>A0A8H5M2F3_9AGAR</name>
<evidence type="ECO:0000313" key="1">
    <source>
        <dbReference type="EMBL" id="KAF5378428.1"/>
    </source>
</evidence>
<comment type="caution">
    <text evidence="1">The sequence shown here is derived from an EMBL/GenBank/DDBJ whole genome shotgun (WGS) entry which is preliminary data.</text>
</comment>
<proteinExistence type="predicted"/>
<dbReference type="EMBL" id="JAACJN010000076">
    <property type="protein sequence ID" value="KAF5378428.1"/>
    <property type="molecule type" value="Genomic_DNA"/>
</dbReference>
<dbReference type="InterPro" id="IPR046521">
    <property type="entry name" value="DUF6698"/>
</dbReference>
<sequence length="119" mass="13186">MRDATPARTLLPYHPRQGYSPIAHWFIRDLESGKIEIPAEDFPASLYNQSEADPDDVEKGLLPLLFKAFNAMFFGKSSVYTGSDGSRGAGTSCNSRGNRNLVRPRAPLFPITMNVTFCC</sequence>
<dbReference type="AlphaFoldDB" id="A0A8H5M2F3"/>
<keyword evidence="2" id="KW-1185">Reference proteome</keyword>
<accession>A0A8H5M2F3</accession>
<protein>
    <submittedName>
        <fullName evidence="1">Uncharacterized protein</fullName>
    </submittedName>
</protein>
<reference evidence="1 2" key="1">
    <citation type="journal article" date="2020" name="ISME J.">
        <title>Uncovering the hidden diversity of litter-decomposition mechanisms in mushroom-forming fungi.</title>
        <authorList>
            <person name="Floudas D."/>
            <person name="Bentzer J."/>
            <person name="Ahren D."/>
            <person name="Johansson T."/>
            <person name="Persson P."/>
            <person name="Tunlid A."/>
        </authorList>
    </citation>
    <scope>NUCLEOTIDE SEQUENCE [LARGE SCALE GENOMIC DNA]</scope>
    <source>
        <strain evidence="1 2">CBS 406.79</strain>
    </source>
</reference>